<dbReference type="Proteomes" id="UP001163798">
    <property type="component" value="Unassembled WGS sequence"/>
</dbReference>
<feature type="region of interest" description="Disordered" evidence="1">
    <location>
        <begin position="401"/>
        <end position="420"/>
    </location>
</feature>
<keyword evidence="3" id="KW-0418">Kinase</keyword>
<dbReference type="PROSITE" id="PS00109">
    <property type="entry name" value="PROTEIN_KINASE_TYR"/>
    <property type="match status" value="1"/>
</dbReference>
<evidence type="ECO:0000313" key="3">
    <source>
        <dbReference type="EMBL" id="KAJ3786700.1"/>
    </source>
</evidence>
<dbReference type="AlphaFoldDB" id="A0AA38L670"/>
<accession>A0AA38L670</accession>
<dbReference type="PANTHER" id="PTHR44329">
    <property type="entry name" value="SERINE/THREONINE-PROTEIN KINASE TNNI3K-RELATED"/>
    <property type="match status" value="1"/>
</dbReference>
<keyword evidence="3" id="KW-0808">Transferase</keyword>
<proteinExistence type="predicted"/>
<evidence type="ECO:0000256" key="1">
    <source>
        <dbReference type="SAM" id="MobiDB-lite"/>
    </source>
</evidence>
<evidence type="ECO:0000259" key="2">
    <source>
        <dbReference type="PROSITE" id="PS50011"/>
    </source>
</evidence>
<dbReference type="PANTHER" id="PTHR44329:SF214">
    <property type="entry name" value="PROTEIN KINASE DOMAIN-CONTAINING PROTEIN"/>
    <property type="match status" value="1"/>
</dbReference>
<dbReference type="InterPro" id="IPR000719">
    <property type="entry name" value="Prot_kinase_dom"/>
</dbReference>
<feature type="domain" description="Protein kinase" evidence="2">
    <location>
        <begin position="105"/>
        <end position="373"/>
    </location>
</feature>
<dbReference type="InterPro" id="IPR051681">
    <property type="entry name" value="Ser/Thr_Kinases-Pseudokinases"/>
</dbReference>
<dbReference type="GO" id="GO:0005524">
    <property type="term" value="F:ATP binding"/>
    <property type="evidence" value="ECO:0007669"/>
    <property type="project" value="InterPro"/>
</dbReference>
<dbReference type="GO" id="GO:0004674">
    <property type="term" value="F:protein serine/threonine kinase activity"/>
    <property type="evidence" value="ECO:0007669"/>
    <property type="project" value="TreeGrafter"/>
</dbReference>
<gene>
    <name evidence="3" type="ORF">GGU10DRAFT_351047</name>
</gene>
<keyword evidence="4" id="KW-1185">Reference proteome</keyword>
<dbReference type="EMBL" id="MU793308">
    <property type="protein sequence ID" value="KAJ3786700.1"/>
    <property type="molecule type" value="Genomic_DNA"/>
</dbReference>
<organism evidence="3 4">
    <name type="scientific">Lentinula aff. detonsa</name>
    <dbReference type="NCBI Taxonomy" id="2804958"/>
    <lineage>
        <taxon>Eukaryota</taxon>
        <taxon>Fungi</taxon>
        <taxon>Dikarya</taxon>
        <taxon>Basidiomycota</taxon>
        <taxon>Agaricomycotina</taxon>
        <taxon>Agaricomycetes</taxon>
        <taxon>Agaricomycetidae</taxon>
        <taxon>Agaricales</taxon>
        <taxon>Marasmiineae</taxon>
        <taxon>Omphalotaceae</taxon>
        <taxon>Lentinula</taxon>
    </lineage>
</organism>
<evidence type="ECO:0000313" key="4">
    <source>
        <dbReference type="Proteomes" id="UP001163798"/>
    </source>
</evidence>
<dbReference type="InterPro" id="IPR011009">
    <property type="entry name" value="Kinase-like_dom_sf"/>
</dbReference>
<dbReference type="Pfam" id="PF07714">
    <property type="entry name" value="PK_Tyr_Ser-Thr"/>
    <property type="match status" value="1"/>
</dbReference>
<dbReference type="SUPFAM" id="SSF56112">
    <property type="entry name" value="Protein kinase-like (PK-like)"/>
    <property type="match status" value="1"/>
</dbReference>
<reference evidence="3" key="1">
    <citation type="submission" date="2022-08" db="EMBL/GenBank/DDBJ databases">
        <authorList>
            <consortium name="DOE Joint Genome Institute"/>
            <person name="Min B."/>
            <person name="Riley R."/>
            <person name="Sierra-Patev S."/>
            <person name="Naranjo-Ortiz M."/>
            <person name="Looney B."/>
            <person name="Konkel Z."/>
            <person name="Slot J.C."/>
            <person name="Sakamoto Y."/>
            <person name="Steenwyk J.L."/>
            <person name="Rokas A."/>
            <person name="Carro J."/>
            <person name="Camarero S."/>
            <person name="Ferreira P."/>
            <person name="Molpeceres G."/>
            <person name="Ruiz-Duenas F.J."/>
            <person name="Serrano A."/>
            <person name="Henrissat B."/>
            <person name="Drula E."/>
            <person name="Hughes K.W."/>
            <person name="Mata J.L."/>
            <person name="Ishikawa N.K."/>
            <person name="Vargas-Isla R."/>
            <person name="Ushijima S."/>
            <person name="Smith C.A."/>
            <person name="Ahrendt S."/>
            <person name="Andreopoulos W."/>
            <person name="He G."/>
            <person name="Labutti K."/>
            <person name="Lipzen A."/>
            <person name="Ng V."/>
            <person name="Sandor L."/>
            <person name="Barry K."/>
            <person name="Martinez A.T."/>
            <person name="Xiao Y."/>
            <person name="Gibbons J.G."/>
            <person name="Terashima K."/>
            <person name="Hibbett D.S."/>
            <person name="Grigoriev I.V."/>
        </authorList>
    </citation>
    <scope>NUCLEOTIDE SEQUENCE</scope>
    <source>
        <strain evidence="3">TFB10291</strain>
    </source>
</reference>
<name>A0AA38L670_9AGAR</name>
<protein>
    <submittedName>
        <fullName evidence="3">Kinase-like domain-containing protein</fullName>
    </submittedName>
</protein>
<dbReference type="Gene3D" id="1.10.510.10">
    <property type="entry name" value="Transferase(Phosphotransferase) domain 1"/>
    <property type="match status" value="1"/>
</dbReference>
<dbReference type="InterPro" id="IPR008266">
    <property type="entry name" value="Tyr_kinase_AS"/>
</dbReference>
<dbReference type="PROSITE" id="PS50011">
    <property type="entry name" value="PROTEIN_KINASE_DOM"/>
    <property type="match status" value="1"/>
</dbReference>
<comment type="caution">
    <text evidence="3">The sequence shown here is derived from an EMBL/GenBank/DDBJ whole genome shotgun (WGS) entry which is preliminary data.</text>
</comment>
<sequence length="513" mass="58392">MPLSQVQSHAQLEAIASLNSDLQRALDEYDAYKRARILNPNLQREPLLWLGAAAAQRMMVTLQAELDSNAGSESHRRSCFSLICHLVKRIRALPLSLLIIKDVERVGRNPVAGGGFADVWRGIMNGEDVCLKVLRLVTEQDERTRATVRKRFCREALVWRQLKHPHILPLLGVNMELFLPSFCLISPWMENKDIITFLKQNPNHNLFRALIDVAAGMCYLHSRDPPIVHGDIRGANILVTNDGRCCLADFGLALVTSDVTQAWSITSSETSQGALRWMAPEYLELDGSAPTSIYPSRDVYAFGCTIVEILTQNLPFRHCKTEYTVFCALMRGERPDRPPKKEWFTDNIWALTTRCWAENALDRPSSHEVSVVLCRELERKQQCEREDTHRKVQNLVKQIQRKKGLGKDSNGPTHGNHRDVKKRLLGGLTRWRFHSKHRETVENQRRNRTAMHTEGTAQQAQLHWHEDGNQQTACSALTIKRKRLGIGARKAMLLLNQSRSTCTNYIGCRTSLL</sequence>
<dbReference type="InterPro" id="IPR001245">
    <property type="entry name" value="Ser-Thr/Tyr_kinase_cat_dom"/>
</dbReference>